<dbReference type="PRINTS" id="PR00862">
    <property type="entry name" value="PROLIGOPTASE"/>
</dbReference>
<comment type="caution">
    <text evidence="4">The sequence shown here is derived from an EMBL/GenBank/DDBJ whole genome shotgun (WGS) entry which is preliminary data.</text>
</comment>
<dbReference type="SUPFAM" id="SSF69304">
    <property type="entry name" value="Tricorn protease N-terminal domain"/>
    <property type="match status" value="1"/>
</dbReference>
<evidence type="ECO:0000313" key="4">
    <source>
        <dbReference type="EMBL" id="MBY6275329.1"/>
    </source>
</evidence>
<dbReference type="Gene3D" id="3.40.50.1820">
    <property type="entry name" value="alpha/beta hydrolase"/>
    <property type="match status" value="1"/>
</dbReference>
<feature type="domain" description="Peptidase S9 prolyl oligopeptidase catalytic" evidence="3">
    <location>
        <begin position="415"/>
        <end position="616"/>
    </location>
</feature>
<accession>A0A953LHV2</accession>
<dbReference type="EMBL" id="PIUK01000021">
    <property type="protein sequence ID" value="MBY6275329.1"/>
    <property type="molecule type" value="Genomic_DNA"/>
</dbReference>
<keyword evidence="2" id="KW-0720">Serine protease</keyword>
<dbReference type="Pfam" id="PF07676">
    <property type="entry name" value="PD40"/>
    <property type="match status" value="2"/>
</dbReference>
<dbReference type="InterPro" id="IPR011042">
    <property type="entry name" value="6-blade_b-propeller_TolB-like"/>
</dbReference>
<dbReference type="InterPro" id="IPR011659">
    <property type="entry name" value="WD40"/>
</dbReference>
<dbReference type="PANTHER" id="PTHR42776:SF27">
    <property type="entry name" value="DIPEPTIDYL PEPTIDASE FAMILY MEMBER 6"/>
    <property type="match status" value="1"/>
</dbReference>
<evidence type="ECO:0000259" key="3">
    <source>
        <dbReference type="Pfam" id="PF00326"/>
    </source>
</evidence>
<dbReference type="Gene3D" id="2.120.10.30">
    <property type="entry name" value="TolB, C-terminal domain"/>
    <property type="match status" value="2"/>
</dbReference>
<dbReference type="AlphaFoldDB" id="A0A953LHV2"/>
<dbReference type="PANTHER" id="PTHR42776">
    <property type="entry name" value="SERINE PEPTIDASE S9 FAMILY MEMBER"/>
    <property type="match status" value="1"/>
</dbReference>
<dbReference type="GO" id="GO:0006508">
    <property type="term" value="P:proteolysis"/>
    <property type="evidence" value="ECO:0007669"/>
    <property type="project" value="InterPro"/>
</dbReference>
<reference evidence="4" key="1">
    <citation type="submission" date="2017-11" db="EMBL/GenBank/DDBJ databases">
        <title>Three new genomes from thermophilic consortium.</title>
        <authorList>
            <person name="Quaggio R."/>
            <person name="Amgarten D."/>
            <person name="Setubal J.C."/>
        </authorList>
    </citation>
    <scope>NUCLEOTIDE SEQUENCE</scope>
    <source>
        <strain evidence="4">ZCTH01-B2</strain>
    </source>
</reference>
<sequence length="621" mass="69369">MGRLHEGGMASMSARPRYRFEQFFATRRIVAMQPAPDGESVLFVSDISGQFNLWRVASQGGWPRQLTLFTEDSVREAIFNKDGSRIAFLADHHGDEQFQVYLMDAVGGWPERITDRPDVQYSLGGFSPCGRYLAFAGNAANPQDVDIYIYDLETKETRQLTPGGGLRYAFSFSPDGSKLLAVQFYGNTNHDLLLIDVASGEIRNLTAHQGREAVYLPGPWLKDGSGFYFATNDGREFQAIGFYSLAEDRWSYVLTADWDIEGVALSADQRLMAYVVNEAGRSVLHVIERESGRPVDLPALPAGVILDVRFAGRDSRNRLFLHMATYKEAATIYLLDIDAGTLTRITESMLGNVPEEVFVEPELVYIDAFDGLRIPAWLYRPHGIQPGQKVPVVLSIHGGPEAQERPGYNYGGFYQYLLSQGVAVLAPNIRGSTGFGIDYQKRIHRDWGGAELKDIEACNRYLRSLDWVDGDRIGVWGGSFGGFATLSAAARQPDLWACACDFCGPSNLITFVQSVPPHWKPIMKAWVGDAEEDRELLIERSPITYVEQIKAPLMVVQGAMDPRVVKAESDQMVERLRALGREVEYLVFEDEGHGFTKRTNQLKGYSAMADFLLRHLVKEDA</sequence>
<dbReference type="InterPro" id="IPR001375">
    <property type="entry name" value="Peptidase_S9_cat"/>
</dbReference>
<evidence type="ECO:0000256" key="2">
    <source>
        <dbReference type="ARBA" id="ARBA00022825"/>
    </source>
</evidence>
<organism evidence="4 5">
    <name type="scientific">Symbiobacterium thermophilum</name>
    <dbReference type="NCBI Taxonomy" id="2734"/>
    <lineage>
        <taxon>Bacteria</taxon>
        <taxon>Bacillati</taxon>
        <taxon>Bacillota</taxon>
        <taxon>Clostridia</taxon>
        <taxon>Eubacteriales</taxon>
        <taxon>Symbiobacteriaceae</taxon>
        <taxon>Symbiobacterium</taxon>
    </lineage>
</organism>
<gene>
    <name evidence="4" type="ORF">CWE10_03790</name>
</gene>
<name>A0A953LHV2_SYMTR</name>
<dbReference type="GO" id="GO:0004252">
    <property type="term" value="F:serine-type endopeptidase activity"/>
    <property type="evidence" value="ECO:0007669"/>
    <property type="project" value="InterPro"/>
</dbReference>
<dbReference type="Proteomes" id="UP000732377">
    <property type="component" value="Unassembled WGS sequence"/>
</dbReference>
<evidence type="ECO:0000313" key="5">
    <source>
        <dbReference type="Proteomes" id="UP000732377"/>
    </source>
</evidence>
<dbReference type="InterPro" id="IPR002470">
    <property type="entry name" value="Peptidase_S9A"/>
</dbReference>
<dbReference type="Pfam" id="PF00326">
    <property type="entry name" value="Peptidase_S9"/>
    <property type="match status" value="1"/>
</dbReference>
<keyword evidence="1" id="KW-0378">Hydrolase</keyword>
<dbReference type="InterPro" id="IPR029058">
    <property type="entry name" value="AB_hydrolase_fold"/>
</dbReference>
<dbReference type="SUPFAM" id="SSF53474">
    <property type="entry name" value="alpha/beta-Hydrolases"/>
    <property type="match status" value="1"/>
</dbReference>
<evidence type="ECO:0000256" key="1">
    <source>
        <dbReference type="ARBA" id="ARBA00022801"/>
    </source>
</evidence>
<keyword evidence="2" id="KW-0645">Protease</keyword>
<proteinExistence type="predicted"/>
<protein>
    <recommendedName>
        <fullName evidence="3">Peptidase S9 prolyl oligopeptidase catalytic domain-containing protein</fullName>
    </recommendedName>
</protein>